<evidence type="ECO:0000313" key="2">
    <source>
        <dbReference type="Proteomes" id="UP001596083"/>
    </source>
</evidence>
<sequence>MTASVLQQAVVDAEFRSAVLADPAAFGVSAEALPAPVESFDQESLDYWTEGFAAVDALQCGSTCSSGPLTILCDGSTKK</sequence>
<dbReference type="EMBL" id="JBHSPB010000036">
    <property type="protein sequence ID" value="MFC5724843.1"/>
    <property type="molecule type" value="Genomic_DNA"/>
</dbReference>
<organism evidence="1 2">
    <name type="scientific">Streptomyces gamaensis</name>
    <dbReference type="NCBI Taxonomy" id="1763542"/>
    <lineage>
        <taxon>Bacteria</taxon>
        <taxon>Bacillati</taxon>
        <taxon>Actinomycetota</taxon>
        <taxon>Actinomycetes</taxon>
        <taxon>Kitasatosporales</taxon>
        <taxon>Streptomycetaceae</taxon>
        <taxon>Streptomyces</taxon>
    </lineage>
</organism>
<dbReference type="Pfam" id="PF19398">
    <property type="entry name" value="DurB-like"/>
    <property type="match status" value="1"/>
</dbReference>
<dbReference type="RefSeq" id="WP_390321388.1">
    <property type="nucleotide sequence ID" value="NZ_JBHSPB010000036.1"/>
</dbReference>
<reference evidence="2" key="1">
    <citation type="journal article" date="2019" name="Int. J. Syst. Evol. Microbiol.">
        <title>The Global Catalogue of Microorganisms (GCM) 10K type strain sequencing project: providing services to taxonomists for standard genome sequencing and annotation.</title>
        <authorList>
            <consortium name="The Broad Institute Genomics Platform"/>
            <consortium name="The Broad Institute Genome Sequencing Center for Infectious Disease"/>
            <person name="Wu L."/>
            <person name="Ma J."/>
        </authorList>
    </citation>
    <scope>NUCLEOTIDE SEQUENCE [LARGE SCALE GENOMIC DNA]</scope>
    <source>
        <strain evidence="2">CGMCC 4.7304</strain>
    </source>
</reference>
<name>A0ABW0ZA40_9ACTN</name>
<dbReference type="InterPro" id="IPR046016">
    <property type="entry name" value="Dur/DurB-like"/>
</dbReference>
<gene>
    <name evidence="1" type="ORF">ACFP1Z_32315</name>
</gene>
<evidence type="ECO:0000313" key="1">
    <source>
        <dbReference type="EMBL" id="MFC5724843.1"/>
    </source>
</evidence>
<accession>A0ABW0ZA40</accession>
<dbReference type="Proteomes" id="UP001596083">
    <property type="component" value="Unassembled WGS sequence"/>
</dbReference>
<keyword evidence="2" id="KW-1185">Reference proteome</keyword>
<protein>
    <submittedName>
        <fullName evidence="1">Cinnamycin family lantibiotic</fullName>
    </submittedName>
</protein>
<proteinExistence type="predicted"/>
<dbReference type="InterPro" id="IPR048275">
    <property type="entry name" value="Cinnamycin_RiPP"/>
</dbReference>
<dbReference type="NCBIfam" id="NF033431">
    <property type="entry name" value="cinnamycin_RiPP"/>
    <property type="match status" value="1"/>
</dbReference>
<comment type="caution">
    <text evidence="1">The sequence shown here is derived from an EMBL/GenBank/DDBJ whole genome shotgun (WGS) entry which is preliminary data.</text>
</comment>